<reference evidence="3" key="1">
    <citation type="journal article" date="2012" name="Nat. Biotechnol.">
        <title>Reference genome sequence of the model plant Setaria.</title>
        <authorList>
            <person name="Bennetzen J.L."/>
            <person name="Schmutz J."/>
            <person name="Wang H."/>
            <person name="Percifield R."/>
            <person name="Hawkins J."/>
            <person name="Pontaroli A.C."/>
            <person name="Estep M."/>
            <person name="Feng L."/>
            <person name="Vaughn J.N."/>
            <person name="Grimwood J."/>
            <person name="Jenkins J."/>
            <person name="Barry K."/>
            <person name="Lindquist E."/>
            <person name="Hellsten U."/>
            <person name="Deshpande S."/>
            <person name="Wang X."/>
            <person name="Wu X."/>
            <person name="Mitros T."/>
            <person name="Triplett J."/>
            <person name="Yang X."/>
            <person name="Ye C.Y."/>
            <person name="Mauro-Herrera M."/>
            <person name="Wang L."/>
            <person name="Li P."/>
            <person name="Sharma M."/>
            <person name="Sharma R."/>
            <person name="Ronald P.C."/>
            <person name="Panaud O."/>
            <person name="Kellogg E.A."/>
            <person name="Brutnell T.P."/>
            <person name="Doust A.N."/>
            <person name="Tuskan G.A."/>
            <person name="Rokhsar D."/>
            <person name="Devos K.M."/>
        </authorList>
    </citation>
    <scope>NUCLEOTIDE SEQUENCE [LARGE SCALE GENOMIC DNA]</scope>
    <source>
        <strain evidence="3">cv. Yugu1</strain>
    </source>
</reference>
<dbReference type="HOGENOM" id="CLU_2709497_0_0_1"/>
<dbReference type="Proteomes" id="UP000004995">
    <property type="component" value="Unassembled WGS sequence"/>
</dbReference>
<sequence length="73" mass="8103">MTITAPRGERPPDQTTSERAGRHLHRRRLGAPTCTLFLLLDLPCNCKRLAPSLRATTPLTFISTTKLTTTMTP</sequence>
<keyword evidence="3" id="KW-1185">Reference proteome</keyword>
<name>K3ZCU5_SETIT</name>
<accession>K3ZCU5</accession>
<proteinExistence type="predicted"/>
<dbReference type="EMBL" id="AGNK02001453">
    <property type="status" value="NOT_ANNOTATED_CDS"/>
    <property type="molecule type" value="Genomic_DNA"/>
</dbReference>
<evidence type="ECO:0000313" key="3">
    <source>
        <dbReference type="Proteomes" id="UP000004995"/>
    </source>
</evidence>
<reference evidence="2" key="2">
    <citation type="submission" date="2018-08" db="UniProtKB">
        <authorList>
            <consortium name="EnsemblPlants"/>
        </authorList>
    </citation>
    <scope>IDENTIFICATION</scope>
    <source>
        <strain evidence="2">Yugu1</strain>
    </source>
</reference>
<protein>
    <submittedName>
        <fullName evidence="2">Uncharacterized protein</fullName>
    </submittedName>
</protein>
<dbReference type="Gramene" id="KQL13482">
    <property type="protein sequence ID" value="KQL13482"/>
    <property type="gene ID" value="SETIT_024375mg"/>
</dbReference>
<dbReference type="InParanoid" id="K3ZCU5"/>
<dbReference type="AlphaFoldDB" id="K3ZCU5"/>
<dbReference type="EnsemblPlants" id="KQL13482">
    <property type="protein sequence ID" value="KQL13482"/>
    <property type="gene ID" value="SETIT_024375mg"/>
</dbReference>
<organism evidence="2 3">
    <name type="scientific">Setaria italica</name>
    <name type="common">Foxtail millet</name>
    <name type="synonym">Panicum italicum</name>
    <dbReference type="NCBI Taxonomy" id="4555"/>
    <lineage>
        <taxon>Eukaryota</taxon>
        <taxon>Viridiplantae</taxon>
        <taxon>Streptophyta</taxon>
        <taxon>Embryophyta</taxon>
        <taxon>Tracheophyta</taxon>
        <taxon>Spermatophyta</taxon>
        <taxon>Magnoliopsida</taxon>
        <taxon>Liliopsida</taxon>
        <taxon>Poales</taxon>
        <taxon>Poaceae</taxon>
        <taxon>PACMAD clade</taxon>
        <taxon>Panicoideae</taxon>
        <taxon>Panicodae</taxon>
        <taxon>Paniceae</taxon>
        <taxon>Cenchrinae</taxon>
        <taxon>Setaria</taxon>
    </lineage>
</organism>
<evidence type="ECO:0000313" key="2">
    <source>
        <dbReference type="EnsemblPlants" id="KQL13482"/>
    </source>
</evidence>
<feature type="region of interest" description="Disordered" evidence="1">
    <location>
        <begin position="1"/>
        <end position="24"/>
    </location>
</feature>
<evidence type="ECO:0000256" key="1">
    <source>
        <dbReference type="SAM" id="MobiDB-lite"/>
    </source>
</evidence>